<name>A0A5D0TQ12_9ACTN</name>
<evidence type="ECO:0000259" key="2">
    <source>
        <dbReference type="Pfam" id="PF11795"/>
    </source>
</evidence>
<dbReference type="InterPro" id="IPR024534">
    <property type="entry name" value="JetD_C"/>
</dbReference>
<dbReference type="Pfam" id="PF11795">
    <property type="entry name" value="DUF3322"/>
    <property type="match status" value="1"/>
</dbReference>
<dbReference type="OrthoDB" id="322908at2"/>
<feature type="domain" description="DUF3322" evidence="2">
    <location>
        <begin position="6"/>
        <end position="184"/>
    </location>
</feature>
<dbReference type="Proteomes" id="UP000322634">
    <property type="component" value="Unassembled WGS sequence"/>
</dbReference>
<evidence type="ECO:0000259" key="1">
    <source>
        <dbReference type="Pfam" id="PF09983"/>
    </source>
</evidence>
<evidence type="ECO:0000313" key="4">
    <source>
        <dbReference type="Proteomes" id="UP000322634"/>
    </source>
</evidence>
<keyword evidence="4" id="KW-1185">Reference proteome</keyword>
<reference evidence="3 4" key="1">
    <citation type="submission" date="2019-08" db="EMBL/GenBank/DDBJ databases">
        <title>Actinomadura sp. nov. CYP1-5 isolated from mountain soil.</title>
        <authorList>
            <person name="Songsumanus A."/>
            <person name="Kuncharoen N."/>
            <person name="Kudo T."/>
            <person name="Yuki M."/>
            <person name="Igarashi Y."/>
            <person name="Tanasupawat S."/>
        </authorList>
    </citation>
    <scope>NUCLEOTIDE SEQUENCE [LARGE SCALE GENOMIC DNA]</scope>
    <source>
        <strain evidence="3 4">GKU157</strain>
    </source>
</reference>
<evidence type="ECO:0008006" key="5">
    <source>
        <dbReference type="Google" id="ProtNLM"/>
    </source>
</evidence>
<proteinExistence type="predicted"/>
<organism evidence="3 4">
    <name type="scientific">Actinomadura syzygii</name>
    <dbReference type="NCBI Taxonomy" id="1427538"/>
    <lineage>
        <taxon>Bacteria</taxon>
        <taxon>Bacillati</taxon>
        <taxon>Actinomycetota</taxon>
        <taxon>Actinomycetes</taxon>
        <taxon>Streptosporangiales</taxon>
        <taxon>Thermomonosporaceae</taxon>
        <taxon>Actinomadura</taxon>
    </lineage>
</organism>
<dbReference type="EMBL" id="VSFF01000024">
    <property type="protein sequence ID" value="TYC07335.1"/>
    <property type="molecule type" value="Genomic_DNA"/>
</dbReference>
<evidence type="ECO:0000313" key="3">
    <source>
        <dbReference type="EMBL" id="TYC07335.1"/>
    </source>
</evidence>
<comment type="caution">
    <text evidence="3">The sequence shown here is derived from an EMBL/GenBank/DDBJ whole genome shotgun (WGS) entry which is preliminary data.</text>
</comment>
<gene>
    <name evidence="3" type="ORF">FXF65_43025</name>
</gene>
<protein>
    <recommendedName>
        <fullName evidence="5">DUF3322 and DUF2220 domain-containing protein</fullName>
    </recommendedName>
</protein>
<dbReference type="PIRSF" id="PIRSF028408">
    <property type="entry name" value="UCP028408"/>
    <property type="match status" value="1"/>
</dbReference>
<accession>A0A5D0TQ12</accession>
<dbReference type="AlphaFoldDB" id="A0A5D0TQ12"/>
<sequence length="382" mass="43347">MTWTTPRDVRALLLKRWSSGTYLARLASGEPWCPLSVPIRGPRSGELASRFEEIRGWVAQWEAEPRLRLEYKRMGGRTLGVNTIPARAWIDDEETLWALLKTADDVRTFCTLHEAAGMPRIAAWMAANPMKVLGLAGDWPSITATVRWVEERARPGMYLRQIDVPGVDTKFIERHRGVLAALLDAQLDPERIRDDLPRSDFEGRYGFRKKPGLVRFRFLDGRSLADFTEMTVRVAEFTQRPAGTGTVYVVENEVSYLAFPEVTGAIAIFGGGYSVGLLESLPWLAETELIYWGDIDTHGFAILDRLRSRFPHAASMLMDRGTLLAHRAHWTREPSQATQPLTHLAPAEVQLWQELCAQTHGRSIRLEQERIRFSVVQNQIAR</sequence>
<dbReference type="InterPro" id="IPR024537">
    <property type="entry name" value="DUF3322"/>
</dbReference>
<dbReference type="RefSeq" id="WP_148356264.1">
    <property type="nucleotide sequence ID" value="NZ_JBHSBF010000037.1"/>
</dbReference>
<feature type="domain" description="Wadjet protein JetD C-terminal" evidence="1">
    <location>
        <begin position="206"/>
        <end position="379"/>
    </location>
</feature>
<dbReference type="Pfam" id="PF09983">
    <property type="entry name" value="JetD_C"/>
    <property type="match status" value="1"/>
</dbReference>
<dbReference type="InterPro" id="IPR014544">
    <property type="entry name" value="UCP028408"/>
</dbReference>